<accession>A0A2N5W4A5</accession>
<gene>
    <name evidence="1" type="ORF">PCANC_01905</name>
</gene>
<dbReference type="GO" id="GO:0001735">
    <property type="term" value="F:prenylcysteine oxidase activity"/>
    <property type="evidence" value="ECO:0007669"/>
    <property type="project" value="InterPro"/>
</dbReference>
<protein>
    <submittedName>
        <fullName evidence="1">Uncharacterized protein</fullName>
    </submittedName>
</protein>
<dbReference type="PANTHER" id="PTHR15944">
    <property type="entry name" value="FARNESYLCYSTEINE LYASE"/>
    <property type="match status" value="1"/>
</dbReference>
<dbReference type="PANTHER" id="PTHR15944:SF0">
    <property type="entry name" value="PRENYLCYSTEINE LYASE DOMAIN-CONTAINING PROTEIN"/>
    <property type="match status" value="1"/>
</dbReference>
<dbReference type="GO" id="GO:0030327">
    <property type="term" value="P:prenylated protein catabolic process"/>
    <property type="evidence" value="ECO:0007669"/>
    <property type="project" value="TreeGrafter"/>
</dbReference>
<evidence type="ECO:0000313" key="2">
    <source>
        <dbReference type="Proteomes" id="UP000235388"/>
    </source>
</evidence>
<dbReference type="Proteomes" id="UP000235388">
    <property type="component" value="Unassembled WGS sequence"/>
</dbReference>
<organism evidence="1 2">
    <name type="scientific">Puccinia coronata f. sp. avenae</name>
    <dbReference type="NCBI Taxonomy" id="200324"/>
    <lineage>
        <taxon>Eukaryota</taxon>
        <taxon>Fungi</taxon>
        <taxon>Dikarya</taxon>
        <taxon>Basidiomycota</taxon>
        <taxon>Pucciniomycotina</taxon>
        <taxon>Pucciniomycetes</taxon>
        <taxon>Pucciniales</taxon>
        <taxon>Pucciniaceae</taxon>
        <taxon>Puccinia</taxon>
    </lineage>
</organism>
<dbReference type="EMBL" id="PGCJ01000014">
    <property type="protein sequence ID" value="PLW57055.1"/>
    <property type="molecule type" value="Genomic_DNA"/>
</dbReference>
<sequence>MELLDRATRLVLPDDTYAARRPGLSKWLVVLCGGSQGCGSNHGEADETLHRAEPTQADEKASFKDERVQPLRRTHKLRHRSYKAPPTESCSVYVGPGRTLACCHLWSGFQCDAQQPDQQFPFLPPAASHSTTQPPLQVVIIGGGPAGTSAGFFLSQFANASGTNITFRRGTYVNIPPSQPAPASLSPPTSISTSPPANSISLLGSLPPGSDAAQLRGMGREFAFKSSDSSWWDTIKLFWRYEKAPLQIRSLRKCTVDQFQLIYTLSTTKPLSPCSPPSLHVTFIVTNADAPSGELFNHLLDYDEECAWQGQTRSV</sequence>
<name>A0A2N5W4A5_9BASI</name>
<keyword evidence="2" id="KW-1185">Reference proteome</keyword>
<dbReference type="InterPro" id="IPR017046">
    <property type="entry name" value="Prenylcysteine_Oxase1"/>
</dbReference>
<proteinExistence type="predicted"/>
<dbReference type="AlphaFoldDB" id="A0A2N5W4A5"/>
<reference evidence="1 2" key="1">
    <citation type="submission" date="2017-11" db="EMBL/GenBank/DDBJ databases">
        <title>De novo assembly and phasing of dikaryotic genomes from two isolates of Puccinia coronata f. sp. avenae, the causal agent of oat crown rust.</title>
        <authorList>
            <person name="Miller M.E."/>
            <person name="Zhang Y."/>
            <person name="Omidvar V."/>
            <person name="Sperschneider J."/>
            <person name="Schwessinger B."/>
            <person name="Raley C."/>
            <person name="Palmer J.M."/>
            <person name="Garnica D."/>
            <person name="Upadhyaya N."/>
            <person name="Rathjen J."/>
            <person name="Taylor J.M."/>
            <person name="Park R.F."/>
            <person name="Dodds P.N."/>
            <person name="Hirsch C.D."/>
            <person name="Kianian S.F."/>
            <person name="Figueroa M."/>
        </authorList>
    </citation>
    <scope>NUCLEOTIDE SEQUENCE [LARGE SCALE GENOMIC DNA]</scope>
    <source>
        <strain evidence="1">12NC29</strain>
    </source>
</reference>
<dbReference type="STRING" id="200324.A0A2N5W4A5"/>
<evidence type="ECO:0000313" key="1">
    <source>
        <dbReference type="EMBL" id="PLW57055.1"/>
    </source>
</evidence>
<comment type="caution">
    <text evidence="1">The sequence shown here is derived from an EMBL/GenBank/DDBJ whole genome shotgun (WGS) entry which is preliminary data.</text>
</comment>